<evidence type="ECO:0000259" key="3">
    <source>
        <dbReference type="PROSITE" id="PS50110"/>
    </source>
</evidence>
<dbReference type="PANTHER" id="PTHR44591">
    <property type="entry name" value="STRESS RESPONSE REGULATOR PROTEIN 1"/>
    <property type="match status" value="1"/>
</dbReference>
<sequence length="146" mass="16721">MNERRTILHIDDDPAVLRLINARLHDHGYDVISCSDPVDIEELLLSTNARIVLLDISMPRADGLELLRQIKRYDGGIQVIMLTGLVSMNAVLDSLRSGAEALYFKPILNFEPLLEILSDSFRKTDRWRKTLEELRIRRAQVLVPSE</sequence>
<dbReference type="GO" id="GO:0000160">
    <property type="term" value="P:phosphorelay signal transduction system"/>
    <property type="evidence" value="ECO:0007669"/>
    <property type="project" value="InterPro"/>
</dbReference>
<keyword evidence="4" id="KW-0808">Transferase</keyword>
<dbReference type="SMART" id="SM00448">
    <property type="entry name" value="REC"/>
    <property type="match status" value="1"/>
</dbReference>
<feature type="modified residue" description="4-aspartylphosphate" evidence="2">
    <location>
        <position position="55"/>
    </location>
</feature>
<feature type="domain" description="Response regulatory" evidence="3">
    <location>
        <begin position="6"/>
        <end position="120"/>
    </location>
</feature>
<protein>
    <submittedName>
        <fullName evidence="4">Sporulation initiation phosphotransferase F</fullName>
        <ecNumber evidence="4">2.7.-.-</ecNumber>
    </submittedName>
</protein>
<dbReference type="KEGG" id="aagg:ETAA8_64190"/>
<keyword evidence="1 2" id="KW-0597">Phosphoprotein</keyword>
<dbReference type="InterPro" id="IPR001789">
    <property type="entry name" value="Sig_transdc_resp-reg_receiver"/>
</dbReference>
<dbReference type="Pfam" id="PF00072">
    <property type="entry name" value="Response_reg"/>
    <property type="match status" value="1"/>
</dbReference>
<name>A0A517YM21_9BACT</name>
<evidence type="ECO:0000313" key="5">
    <source>
        <dbReference type="Proteomes" id="UP000315017"/>
    </source>
</evidence>
<gene>
    <name evidence="4" type="primary">spo0F_5</name>
    <name evidence="4" type="ORF">ETAA8_64190</name>
</gene>
<dbReference type="CDD" id="cd00156">
    <property type="entry name" value="REC"/>
    <property type="match status" value="1"/>
</dbReference>
<dbReference type="PANTHER" id="PTHR44591:SF3">
    <property type="entry name" value="RESPONSE REGULATORY DOMAIN-CONTAINING PROTEIN"/>
    <property type="match status" value="1"/>
</dbReference>
<evidence type="ECO:0000256" key="2">
    <source>
        <dbReference type="PROSITE-ProRule" id="PRU00169"/>
    </source>
</evidence>
<keyword evidence="5" id="KW-1185">Reference proteome</keyword>
<evidence type="ECO:0000313" key="4">
    <source>
        <dbReference type="EMBL" id="QDU31266.1"/>
    </source>
</evidence>
<reference evidence="4 5" key="1">
    <citation type="submission" date="2019-02" db="EMBL/GenBank/DDBJ databases">
        <title>Deep-cultivation of Planctomycetes and their phenomic and genomic characterization uncovers novel biology.</title>
        <authorList>
            <person name="Wiegand S."/>
            <person name="Jogler M."/>
            <person name="Boedeker C."/>
            <person name="Pinto D."/>
            <person name="Vollmers J."/>
            <person name="Rivas-Marin E."/>
            <person name="Kohn T."/>
            <person name="Peeters S.H."/>
            <person name="Heuer A."/>
            <person name="Rast P."/>
            <person name="Oberbeckmann S."/>
            <person name="Bunk B."/>
            <person name="Jeske O."/>
            <person name="Meyerdierks A."/>
            <person name="Storesund J.E."/>
            <person name="Kallscheuer N."/>
            <person name="Luecker S."/>
            <person name="Lage O.M."/>
            <person name="Pohl T."/>
            <person name="Merkel B.J."/>
            <person name="Hornburger P."/>
            <person name="Mueller R.-W."/>
            <person name="Bruemmer F."/>
            <person name="Labrenz M."/>
            <person name="Spormann A.M."/>
            <person name="Op den Camp H."/>
            <person name="Overmann J."/>
            <person name="Amann R."/>
            <person name="Jetten M.S.M."/>
            <person name="Mascher T."/>
            <person name="Medema M.H."/>
            <person name="Devos D.P."/>
            <person name="Kaster A.-K."/>
            <person name="Ovreas L."/>
            <person name="Rohde M."/>
            <person name="Galperin M.Y."/>
            <person name="Jogler C."/>
        </authorList>
    </citation>
    <scope>NUCLEOTIDE SEQUENCE [LARGE SCALE GENOMIC DNA]</scope>
    <source>
        <strain evidence="4 5">ETA_A8</strain>
    </source>
</reference>
<dbReference type="RefSeq" id="WP_145098116.1">
    <property type="nucleotide sequence ID" value="NZ_CP036274.1"/>
</dbReference>
<evidence type="ECO:0000256" key="1">
    <source>
        <dbReference type="ARBA" id="ARBA00022553"/>
    </source>
</evidence>
<dbReference type="AlphaFoldDB" id="A0A517YM21"/>
<organism evidence="4 5">
    <name type="scientific">Anatilimnocola aggregata</name>
    <dbReference type="NCBI Taxonomy" id="2528021"/>
    <lineage>
        <taxon>Bacteria</taxon>
        <taxon>Pseudomonadati</taxon>
        <taxon>Planctomycetota</taxon>
        <taxon>Planctomycetia</taxon>
        <taxon>Pirellulales</taxon>
        <taxon>Pirellulaceae</taxon>
        <taxon>Anatilimnocola</taxon>
    </lineage>
</organism>
<dbReference type="EC" id="2.7.-.-" evidence="4"/>
<dbReference type="Proteomes" id="UP000315017">
    <property type="component" value="Chromosome"/>
</dbReference>
<dbReference type="Gene3D" id="3.40.50.2300">
    <property type="match status" value="1"/>
</dbReference>
<proteinExistence type="predicted"/>
<dbReference type="OrthoDB" id="342399at2"/>
<dbReference type="SUPFAM" id="SSF52172">
    <property type="entry name" value="CheY-like"/>
    <property type="match status" value="1"/>
</dbReference>
<dbReference type="PROSITE" id="PS50110">
    <property type="entry name" value="RESPONSE_REGULATORY"/>
    <property type="match status" value="1"/>
</dbReference>
<accession>A0A517YM21</accession>
<dbReference type="EMBL" id="CP036274">
    <property type="protein sequence ID" value="QDU31266.1"/>
    <property type="molecule type" value="Genomic_DNA"/>
</dbReference>
<dbReference type="InterPro" id="IPR011006">
    <property type="entry name" value="CheY-like_superfamily"/>
</dbReference>
<dbReference type="InterPro" id="IPR050595">
    <property type="entry name" value="Bact_response_regulator"/>
</dbReference>
<dbReference type="GO" id="GO:0016740">
    <property type="term" value="F:transferase activity"/>
    <property type="evidence" value="ECO:0007669"/>
    <property type="project" value="UniProtKB-KW"/>
</dbReference>